<dbReference type="Pfam" id="PF00230">
    <property type="entry name" value="MIP"/>
    <property type="match status" value="1"/>
</dbReference>
<comment type="caution">
    <text evidence="8">The sequence shown here is derived from an EMBL/GenBank/DDBJ whole genome shotgun (WGS) entry which is preliminary data.</text>
</comment>
<dbReference type="EMBL" id="ML978711">
    <property type="protein sequence ID" value="KAF2091921.1"/>
    <property type="molecule type" value="Genomic_DNA"/>
</dbReference>
<feature type="transmembrane region" description="Helical" evidence="7">
    <location>
        <begin position="196"/>
        <end position="216"/>
    </location>
</feature>
<feature type="transmembrane region" description="Helical" evidence="7">
    <location>
        <begin position="85"/>
        <end position="110"/>
    </location>
</feature>
<dbReference type="PANTHER" id="PTHR19139:SF199">
    <property type="entry name" value="MIP17260P"/>
    <property type="match status" value="1"/>
</dbReference>
<accession>A0A9P4I503</accession>
<reference evidence="8" key="1">
    <citation type="journal article" date="2020" name="Stud. Mycol.">
        <title>101 Dothideomycetes genomes: a test case for predicting lifestyles and emergence of pathogens.</title>
        <authorList>
            <person name="Haridas S."/>
            <person name="Albert R."/>
            <person name="Binder M."/>
            <person name="Bloem J."/>
            <person name="Labutti K."/>
            <person name="Salamov A."/>
            <person name="Andreopoulos B."/>
            <person name="Baker S."/>
            <person name="Barry K."/>
            <person name="Bills G."/>
            <person name="Bluhm B."/>
            <person name="Cannon C."/>
            <person name="Castanera R."/>
            <person name="Culley D."/>
            <person name="Daum C."/>
            <person name="Ezra D."/>
            <person name="Gonzalez J."/>
            <person name="Henrissat B."/>
            <person name="Kuo A."/>
            <person name="Liang C."/>
            <person name="Lipzen A."/>
            <person name="Lutzoni F."/>
            <person name="Magnuson J."/>
            <person name="Mondo S."/>
            <person name="Nolan M."/>
            <person name="Ohm R."/>
            <person name="Pangilinan J."/>
            <person name="Park H.-J."/>
            <person name="Ramirez L."/>
            <person name="Alfaro M."/>
            <person name="Sun H."/>
            <person name="Tritt A."/>
            <person name="Yoshinaga Y."/>
            <person name="Zwiers L.-H."/>
            <person name="Turgeon B."/>
            <person name="Goodwin S."/>
            <person name="Spatafora J."/>
            <person name="Crous P."/>
            <person name="Grigoriev I."/>
        </authorList>
    </citation>
    <scope>NUCLEOTIDE SEQUENCE</scope>
    <source>
        <strain evidence="8">CBS 121410</strain>
    </source>
</reference>
<gene>
    <name evidence="8" type="ORF">K490DRAFT_31861</name>
</gene>
<evidence type="ECO:0000256" key="3">
    <source>
        <dbReference type="ARBA" id="ARBA00022692"/>
    </source>
</evidence>
<dbReference type="InterPro" id="IPR023271">
    <property type="entry name" value="Aquaporin-like"/>
</dbReference>
<protein>
    <submittedName>
        <fullName evidence="8">Aquaporin-like protein</fullName>
    </submittedName>
</protein>
<keyword evidence="9" id="KW-1185">Reference proteome</keyword>
<evidence type="ECO:0000256" key="6">
    <source>
        <dbReference type="RuleBase" id="RU000477"/>
    </source>
</evidence>
<keyword evidence="6" id="KW-0813">Transport</keyword>
<evidence type="ECO:0000256" key="2">
    <source>
        <dbReference type="ARBA" id="ARBA00006175"/>
    </source>
</evidence>
<keyword evidence="3 6" id="KW-0812">Transmembrane</keyword>
<name>A0A9P4I503_9PEZI</name>
<evidence type="ECO:0000256" key="1">
    <source>
        <dbReference type="ARBA" id="ARBA00004141"/>
    </source>
</evidence>
<dbReference type="GO" id="GO:0015250">
    <property type="term" value="F:water channel activity"/>
    <property type="evidence" value="ECO:0007669"/>
    <property type="project" value="TreeGrafter"/>
</dbReference>
<proteinExistence type="inferred from homology"/>
<evidence type="ECO:0000313" key="8">
    <source>
        <dbReference type="EMBL" id="KAF2091921.1"/>
    </source>
</evidence>
<comment type="subcellular location">
    <subcellularLocation>
        <location evidence="1">Membrane</location>
        <topology evidence="1">Multi-pass membrane protein</topology>
    </subcellularLocation>
</comment>
<evidence type="ECO:0000256" key="7">
    <source>
        <dbReference type="SAM" id="Phobius"/>
    </source>
</evidence>
<dbReference type="InterPro" id="IPR000425">
    <property type="entry name" value="MIP"/>
</dbReference>
<dbReference type="OrthoDB" id="3222at2759"/>
<sequence length="246" mass="26569">MIGEAIGTSSFLFFAFAGTEVAVYGKTSGEDAAFDPASVLYISIAFGISLMVNVFIFFRISGGLFNPAVTFAMCLTKSIAPMRCFLLFVSQMLACMFSTYIVSVIIPQPLGVVTSLTNGATIAQGVCLEMILTAYLILTIFMLAGEKHKGTFMAPVGIGMALFSAHLVAVQWTGCGINPARAFGPAVISGTWTDHWIYWIGPLAGSILASGLYKFFKHMRYEEANPGQDADEIRRKSMSVARNNFT</sequence>
<keyword evidence="4 7" id="KW-1133">Transmembrane helix</keyword>
<feature type="transmembrane region" description="Helical" evidence="7">
    <location>
        <begin position="122"/>
        <end position="145"/>
    </location>
</feature>
<evidence type="ECO:0000256" key="5">
    <source>
        <dbReference type="ARBA" id="ARBA00023136"/>
    </source>
</evidence>
<feature type="transmembrane region" description="Helical" evidence="7">
    <location>
        <begin position="152"/>
        <end position="172"/>
    </location>
</feature>
<dbReference type="GO" id="GO:0005886">
    <property type="term" value="C:plasma membrane"/>
    <property type="evidence" value="ECO:0007669"/>
    <property type="project" value="TreeGrafter"/>
</dbReference>
<evidence type="ECO:0000313" key="9">
    <source>
        <dbReference type="Proteomes" id="UP000799776"/>
    </source>
</evidence>
<dbReference type="PRINTS" id="PR00783">
    <property type="entry name" value="MINTRINSICP"/>
</dbReference>
<dbReference type="AlphaFoldDB" id="A0A9P4I503"/>
<organism evidence="8 9">
    <name type="scientific">Saccharata proteae CBS 121410</name>
    <dbReference type="NCBI Taxonomy" id="1314787"/>
    <lineage>
        <taxon>Eukaryota</taxon>
        <taxon>Fungi</taxon>
        <taxon>Dikarya</taxon>
        <taxon>Ascomycota</taxon>
        <taxon>Pezizomycotina</taxon>
        <taxon>Dothideomycetes</taxon>
        <taxon>Dothideomycetes incertae sedis</taxon>
        <taxon>Botryosphaeriales</taxon>
        <taxon>Saccharataceae</taxon>
        <taxon>Saccharata</taxon>
    </lineage>
</organism>
<dbReference type="InterPro" id="IPR034294">
    <property type="entry name" value="Aquaporin_transptr"/>
</dbReference>
<dbReference type="Proteomes" id="UP000799776">
    <property type="component" value="Unassembled WGS sequence"/>
</dbReference>
<comment type="similarity">
    <text evidence="2 6">Belongs to the MIP/aquaporin (TC 1.A.8) family.</text>
</comment>
<evidence type="ECO:0000256" key="4">
    <source>
        <dbReference type="ARBA" id="ARBA00022989"/>
    </source>
</evidence>
<dbReference type="Gene3D" id="1.20.1080.10">
    <property type="entry name" value="Glycerol uptake facilitator protein"/>
    <property type="match status" value="1"/>
</dbReference>
<feature type="transmembrane region" description="Helical" evidence="7">
    <location>
        <begin position="38"/>
        <end position="58"/>
    </location>
</feature>
<dbReference type="SUPFAM" id="SSF81338">
    <property type="entry name" value="Aquaporin-like"/>
    <property type="match status" value="1"/>
</dbReference>
<keyword evidence="5 7" id="KW-0472">Membrane</keyword>
<dbReference type="PANTHER" id="PTHR19139">
    <property type="entry name" value="AQUAPORIN TRANSPORTER"/>
    <property type="match status" value="1"/>
</dbReference>